<protein>
    <recommendedName>
        <fullName evidence="4">ABC3 transporter permease protein domain-containing protein</fullName>
    </recommendedName>
</protein>
<name>A0A1Z3HSZ4_9CYAN</name>
<dbReference type="Proteomes" id="UP000191901">
    <property type="component" value="Chromosome"/>
</dbReference>
<dbReference type="STRING" id="1641165.XM38_03665"/>
<keyword evidence="1" id="KW-0812">Transmembrane</keyword>
<evidence type="ECO:0008006" key="4">
    <source>
        <dbReference type="Google" id="ProtNLM"/>
    </source>
</evidence>
<sequence length="114" mass="12761">MLLIWLFLRYSHIFCLSTCNAKIGSTATELAMKEQLLRGLNWLLVLDFFLVLASFGWLVVAVIGRSFALDLGLRLWYSLWDPLFLPAISLLIGGAILSGVAGWISRKLSVFRDG</sequence>
<proteinExistence type="predicted"/>
<feature type="transmembrane region" description="Helical" evidence="1">
    <location>
        <begin position="83"/>
        <end position="104"/>
    </location>
</feature>
<feature type="transmembrane region" description="Helical" evidence="1">
    <location>
        <begin position="42"/>
        <end position="63"/>
    </location>
</feature>
<keyword evidence="1" id="KW-0472">Membrane</keyword>
<gene>
    <name evidence="2" type="ORF">XM38_043950</name>
</gene>
<reference evidence="2 3" key="1">
    <citation type="journal article" date="2016" name="Biochim. Biophys. Acta">
        <title>Characterization of red-shifted phycobilisomes isolated from the chlorophyll f-containing cyanobacterium Halomicronema hongdechloris.</title>
        <authorList>
            <person name="Li Y."/>
            <person name="Lin Y."/>
            <person name="Garvey C.J."/>
            <person name="Birch D."/>
            <person name="Corkery R.W."/>
            <person name="Loughlin P.C."/>
            <person name="Scheer H."/>
            <person name="Willows R.D."/>
            <person name="Chen M."/>
        </authorList>
    </citation>
    <scope>NUCLEOTIDE SEQUENCE [LARGE SCALE GENOMIC DNA]</scope>
    <source>
        <strain evidence="2 3">C2206</strain>
    </source>
</reference>
<keyword evidence="1" id="KW-1133">Transmembrane helix</keyword>
<dbReference type="AlphaFoldDB" id="A0A1Z3HSZ4"/>
<organism evidence="2 3">
    <name type="scientific">Halomicronema hongdechloris C2206</name>
    <dbReference type="NCBI Taxonomy" id="1641165"/>
    <lineage>
        <taxon>Bacteria</taxon>
        <taxon>Bacillati</taxon>
        <taxon>Cyanobacteriota</taxon>
        <taxon>Cyanophyceae</taxon>
        <taxon>Nodosilineales</taxon>
        <taxon>Nodosilineaceae</taxon>
        <taxon>Halomicronema</taxon>
    </lineage>
</organism>
<accession>A0A1Z3HSZ4</accession>
<keyword evidence="3" id="KW-1185">Reference proteome</keyword>
<dbReference type="KEGG" id="hhg:XM38_043950"/>
<evidence type="ECO:0000256" key="1">
    <source>
        <dbReference type="SAM" id="Phobius"/>
    </source>
</evidence>
<evidence type="ECO:0000313" key="2">
    <source>
        <dbReference type="EMBL" id="ASC73428.1"/>
    </source>
</evidence>
<evidence type="ECO:0000313" key="3">
    <source>
        <dbReference type="Proteomes" id="UP000191901"/>
    </source>
</evidence>
<dbReference type="EMBL" id="CP021983">
    <property type="protein sequence ID" value="ASC73428.1"/>
    <property type="molecule type" value="Genomic_DNA"/>
</dbReference>